<comment type="similarity">
    <text evidence="1">Belongs to the acetyltransferase family. RimI subfamily.</text>
</comment>
<evidence type="ECO:0000256" key="4">
    <source>
        <dbReference type="ARBA" id="ARBA00023315"/>
    </source>
</evidence>
<dbReference type="PROSITE" id="PS51186">
    <property type="entry name" value="GNAT"/>
    <property type="match status" value="1"/>
</dbReference>
<dbReference type="PANTHER" id="PTHR43420">
    <property type="entry name" value="ACETYLTRANSFERASE"/>
    <property type="match status" value="1"/>
</dbReference>
<keyword evidence="2" id="KW-0963">Cytoplasm</keyword>
<protein>
    <submittedName>
        <fullName evidence="6">Ribosomal-protein-alanine N-acetyltransferase RimI</fullName>
    </submittedName>
</protein>
<dbReference type="InterPro" id="IPR016181">
    <property type="entry name" value="Acyl_CoA_acyltransferase"/>
</dbReference>
<gene>
    <name evidence="6" type="ORF">SACC_32650</name>
</gene>
<keyword evidence="3" id="KW-0808">Transferase</keyword>
<feature type="domain" description="N-acetyltransferase" evidence="5">
    <location>
        <begin position="2"/>
        <end position="146"/>
    </location>
</feature>
<dbReference type="GeneID" id="68867992"/>
<dbReference type="GO" id="GO:0008080">
    <property type="term" value="F:N-acetyltransferase activity"/>
    <property type="evidence" value="ECO:0007669"/>
    <property type="project" value="InterPro"/>
</dbReference>
<dbReference type="SUPFAM" id="SSF55729">
    <property type="entry name" value="Acyl-CoA N-acyltransferases (Nat)"/>
    <property type="match status" value="1"/>
</dbReference>
<dbReference type="AlphaFoldDB" id="A0AAQ4CWR7"/>
<dbReference type="InterPro" id="IPR006464">
    <property type="entry name" value="AcTrfase_RimI/Ard1"/>
</dbReference>
<organism evidence="6 7">
    <name type="scientific">Saccharolobus caldissimus</name>
    <dbReference type="NCBI Taxonomy" id="1702097"/>
    <lineage>
        <taxon>Archaea</taxon>
        <taxon>Thermoproteota</taxon>
        <taxon>Thermoprotei</taxon>
        <taxon>Sulfolobales</taxon>
        <taxon>Sulfolobaceae</taxon>
        <taxon>Saccharolobus</taxon>
    </lineage>
</organism>
<evidence type="ECO:0000256" key="2">
    <source>
        <dbReference type="ARBA" id="ARBA00022490"/>
    </source>
</evidence>
<evidence type="ECO:0000256" key="3">
    <source>
        <dbReference type="ARBA" id="ARBA00022679"/>
    </source>
</evidence>
<dbReference type="CDD" id="cd04301">
    <property type="entry name" value="NAT_SF"/>
    <property type="match status" value="1"/>
</dbReference>
<evidence type="ECO:0000313" key="7">
    <source>
        <dbReference type="Proteomes" id="UP001319921"/>
    </source>
</evidence>
<dbReference type="Gene3D" id="3.40.630.30">
    <property type="match status" value="1"/>
</dbReference>
<proteinExistence type="inferred from homology"/>
<dbReference type="Pfam" id="PF00583">
    <property type="entry name" value="Acetyltransf_1"/>
    <property type="match status" value="1"/>
</dbReference>
<evidence type="ECO:0000256" key="1">
    <source>
        <dbReference type="ARBA" id="ARBA00005395"/>
    </source>
</evidence>
<dbReference type="KEGG" id="scas:SACC_32650"/>
<accession>A0AAQ4CWR7</accession>
<dbReference type="NCBIfam" id="TIGR01575">
    <property type="entry name" value="rimI"/>
    <property type="match status" value="1"/>
</dbReference>
<reference evidence="6 7" key="1">
    <citation type="journal article" date="2022" name="Microbiol. Resour. Announc.">
        <title>Complete Genome Sequence of the Hyperthermophilic and Acidophilic Archaeon Saccharolobus caldissimus Strain HS-3T.</title>
        <authorList>
            <person name="Sakai H.D."/>
            <person name="Kurosawa N."/>
        </authorList>
    </citation>
    <scope>NUCLEOTIDE SEQUENCE [LARGE SCALE GENOMIC DNA]</scope>
    <source>
        <strain evidence="6 7">JCM32116</strain>
    </source>
</reference>
<keyword evidence="7" id="KW-1185">Reference proteome</keyword>
<dbReference type="EMBL" id="AP025226">
    <property type="protein sequence ID" value="BDC00249.1"/>
    <property type="molecule type" value="Genomic_DNA"/>
</dbReference>
<keyword evidence="4" id="KW-0012">Acyltransferase</keyword>
<evidence type="ECO:0000313" key="6">
    <source>
        <dbReference type="EMBL" id="BDC00249.1"/>
    </source>
</evidence>
<dbReference type="InterPro" id="IPR000182">
    <property type="entry name" value="GNAT_dom"/>
</dbReference>
<dbReference type="PANTHER" id="PTHR43420:SF12">
    <property type="entry name" value="N-ACETYLTRANSFERASE DOMAIN-CONTAINING PROTEIN"/>
    <property type="match status" value="1"/>
</dbReference>
<dbReference type="Proteomes" id="UP001319921">
    <property type="component" value="Chromosome"/>
</dbReference>
<dbReference type="InterPro" id="IPR050680">
    <property type="entry name" value="YpeA/RimI_acetyltransf"/>
</dbReference>
<name>A0AAQ4CWR7_9CREN</name>
<evidence type="ECO:0000259" key="5">
    <source>
        <dbReference type="PROSITE" id="PS51186"/>
    </source>
</evidence>
<dbReference type="RefSeq" id="WP_229570987.1">
    <property type="nucleotide sequence ID" value="NZ_AP025226.1"/>
</dbReference>
<sequence>MILITDASEEDLDQIYKIERSSFDNPYPYSLLKAYLILANKLYLIAKDNQTVVGYIIGIIQYGYRGHIVSIAVDKSYRKKGIGSKLLSSLEERFKSFGVKYSYLEVDVRNKSAISFYYRNGYIIAYLRKNYYGMGKHAFIMLKNLYYKFLD</sequence>